<evidence type="ECO:0000256" key="2">
    <source>
        <dbReference type="ARBA" id="ARBA00005179"/>
    </source>
</evidence>
<dbReference type="InterPro" id="IPR002401">
    <property type="entry name" value="Cyt_P450_E_grp-I"/>
</dbReference>
<evidence type="ECO:0000256" key="5">
    <source>
        <dbReference type="ARBA" id="ARBA00022723"/>
    </source>
</evidence>
<comment type="cofactor">
    <cofactor evidence="1 9">
        <name>heme</name>
        <dbReference type="ChEBI" id="CHEBI:30413"/>
    </cofactor>
</comment>
<dbReference type="AlphaFoldDB" id="A0AAD7BMW2"/>
<dbReference type="EMBL" id="JARKIF010000012">
    <property type="protein sequence ID" value="KAJ7625670.1"/>
    <property type="molecule type" value="Genomic_DNA"/>
</dbReference>
<name>A0AAD7BMW2_9AGAR</name>
<evidence type="ECO:0000313" key="13">
    <source>
        <dbReference type="Proteomes" id="UP001221142"/>
    </source>
</evidence>
<evidence type="ECO:0000256" key="7">
    <source>
        <dbReference type="ARBA" id="ARBA00023004"/>
    </source>
</evidence>
<dbReference type="GO" id="GO:0016705">
    <property type="term" value="F:oxidoreductase activity, acting on paired donors, with incorporation or reduction of molecular oxygen"/>
    <property type="evidence" value="ECO:0007669"/>
    <property type="project" value="InterPro"/>
</dbReference>
<dbReference type="PROSITE" id="PS00086">
    <property type="entry name" value="CYTOCHROME_P450"/>
    <property type="match status" value="1"/>
</dbReference>
<dbReference type="Pfam" id="PF00067">
    <property type="entry name" value="p450"/>
    <property type="match status" value="1"/>
</dbReference>
<evidence type="ECO:0000256" key="8">
    <source>
        <dbReference type="ARBA" id="ARBA00023033"/>
    </source>
</evidence>
<keyword evidence="4 9" id="KW-0349">Heme</keyword>
<dbReference type="GO" id="GO:0005506">
    <property type="term" value="F:iron ion binding"/>
    <property type="evidence" value="ECO:0007669"/>
    <property type="project" value="InterPro"/>
</dbReference>
<feature type="binding site" description="axial binding residue" evidence="9">
    <location>
        <position position="438"/>
    </location>
    <ligand>
        <name>heme</name>
        <dbReference type="ChEBI" id="CHEBI:30413"/>
    </ligand>
    <ligandPart>
        <name>Fe</name>
        <dbReference type="ChEBI" id="CHEBI:18248"/>
    </ligandPart>
</feature>
<dbReference type="CDD" id="cd11065">
    <property type="entry name" value="CYP64-like"/>
    <property type="match status" value="1"/>
</dbReference>
<dbReference type="GO" id="GO:0004497">
    <property type="term" value="F:monooxygenase activity"/>
    <property type="evidence" value="ECO:0007669"/>
    <property type="project" value="UniProtKB-KW"/>
</dbReference>
<organism evidence="12 13">
    <name type="scientific">Roridomyces roridus</name>
    <dbReference type="NCBI Taxonomy" id="1738132"/>
    <lineage>
        <taxon>Eukaryota</taxon>
        <taxon>Fungi</taxon>
        <taxon>Dikarya</taxon>
        <taxon>Basidiomycota</taxon>
        <taxon>Agaricomycotina</taxon>
        <taxon>Agaricomycetes</taxon>
        <taxon>Agaricomycetidae</taxon>
        <taxon>Agaricales</taxon>
        <taxon>Marasmiineae</taxon>
        <taxon>Mycenaceae</taxon>
        <taxon>Roridomyces</taxon>
    </lineage>
</organism>
<dbReference type="PRINTS" id="PR00463">
    <property type="entry name" value="EP450I"/>
</dbReference>
<evidence type="ECO:0000256" key="9">
    <source>
        <dbReference type="PIRSR" id="PIRSR602401-1"/>
    </source>
</evidence>
<dbReference type="GO" id="GO:0020037">
    <property type="term" value="F:heme binding"/>
    <property type="evidence" value="ECO:0007669"/>
    <property type="project" value="InterPro"/>
</dbReference>
<comment type="caution">
    <text evidence="12">The sequence shown here is derived from an EMBL/GenBank/DDBJ whole genome shotgun (WGS) entry which is preliminary data.</text>
</comment>
<dbReference type="PANTHER" id="PTHR46300:SF7">
    <property type="entry name" value="P450, PUTATIVE (EUROFUNG)-RELATED"/>
    <property type="match status" value="1"/>
</dbReference>
<feature type="signal peptide" evidence="11">
    <location>
        <begin position="1"/>
        <end position="19"/>
    </location>
</feature>
<sequence>MSILPLLLTAGIIVAALLAGRRRSKLPLPPGPRKLPIVGNLLDVPATFPWETYARWSEEYNSDIIHLDLVGKSIVVLNSFEATTALFEKRSVIYSDRDSLPMVNDLMGWGFVIGTMKYGDDWRIHRRLANQALSLKASRKYEPHEQLATRKLLKRMLSDPDAFFAHFRQMAGELTMAFTYGIDVLPSKDPYVTLAQNAVHTWAAALVPGLYLVDTFPILKYVPSWLPGAGFKRKAQEWRKLSWDMAELPFAETKRQMASGITPSSFTADAMNASKDATQPVFYQERHIRATAATMYLAGADTTISALGTFVLAMLANPEAQKKAQAEIDSVVGGEALPTFEDRDLLPYVSALINEVLRWKPVGPLAVPHLLTVEDEYKGYRIPAGSVVIGNAWGLLHDETVYPDPHAFKPERFLLPDGRLDPSVRDPEVAFGFGRRLCPGRHIATSSIWITVTSMLATLNIKKAVDADGHLIEPSYRYTSALISEPLPFKCVIEPRSSKAAALIQSADTDTRRACV</sequence>
<dbReference type="InterPro" id="IPR036396">
    <property type="entry name" value="Cyt_P450_sf"/>
</dbReference>
<evidence type="ECO:0000313" key="12">
    <source>
        <dbReference type="EMBL" id="KAJ7625670.1"/>
    </source>
</evidence>
<comment type="similarity">
    <text evidence="3 10">Belongs to the cytochrome P450 family.</text>
</comment>
<keyword evidence="11" id="KW-0732">Signal</keyword>
<dbReference type="Proteomes" id="UP001221142">
    <property type="component" value="Unassembled WGS sequence"/>
</dbReference>
<accession>A0AAD7BMW2</accession>
<comment type="pathway">
    <text evidence="2">Secondary metabolite biosynthesis.</text>
</comment>
<dbReference type="InterPro" id="IPR050364">
    <property type="entry name" value="Cytochrome_P450_fung"/>
</dbReference>
<dbReference type="Gene3D" id="1.10.630.10">
    <property type="entry name" value="Cytochrome P450"/>
    <property type="match status" value="1"/>
</dbReference>
<evidence type="ECO:0000256" key="6">
    <source>
        <dbReference type="ARBA" id="ARBA00023002"/>
    </source>
</evidence>
<dbReference type="PRINTS" id="PR00385">
    <property type="entry name" value="P450"/>
</dbReference>
<keyword evidence="6 10" id="KW-0560">Oxidoreductase</keyword>
<dbReference type="PANTHER" id="PTHR46300">
    <property type="entry name" value="P450, PUTATIVE (EUROFUNG)-RELATED-RELATED"/>
    <property type="match status" value="1"/>
</dbReference>
<evidence type="ECO:0000256" key="3">
    <source>
        <dbReference type="ARBA" id="ARBA00010617"/>
    </source>
</evidence>
<keyword evidence="8 10" id="KW-0503">Monooxygenase</keyword>
<dbReference type="SUPFAM" id="SSF48264">
    <property type="entry name" value="Cytochrome P450"/>
    <property type="match status" value="1"/>
</dbReference>
<feature type="chain" id="PRO_5042258055" evidence="11">
    <location>
        <begin position="20"/>
        <end position="516"/>
    </location>
</feature>
<gene>
    <name evidence="12" type="ORF">FB45DRAFT_70480</name>
</gene>
<reference evidence="12" key="1">
    <citation type="submission" date="2023-03" db="EMBL/GenBank/DDBJ databases">
        <title>Massive genome expansion in bonnet fungi (Mycena s.s.) driven by repeated elements and novel gene families across ecological guilds.</title>
        <authorList>
            <consortium name="Lawrence Berkeley National Laboratory"/>
            <person name="Harder C.B."/>
            <person name="Miyauchi S."/>
            <person name="Viragh M."/>
            <person name="Kuo A."/>
            <person name="Thoen E."/>
            <person name="Andreopoulos B."/>
            <person name="Lu D."/>
            <person name="Skrede I."/>
            <person name="Drula E."/>
            <person name="Henrissat B."/>
            <person name="Morin E."/>
            <person name="Kohler A."/>
            <person name="Barry K."/>
            <person name="LaButti K."/>
            <person name="Morin E."/>
            <person name="Salamov A."/>
            <person name="Lipzen A."/>
            <person name="Mereny Z."/>
            <person name="Hegedus B."/>
            <person name="Baldrian P."/>
            <person name="Stursova M."/>
            <person name="Weitz H."/>
            <person name="Taylor A."/>
            <person name="Grigoriev I.V."/>
            <person name="Nagy L.G."/>
            <person name="Martin F."/>
            <person name="Kauserud H."/>
        </authorList>
    </citation>
    <scope>NUCLEOTIDE SEQUENCE</scope>
    <source>
        <strain evidence="12">9284</strain>
    </source>
</reference>
<evidence type="ECO:0000256" key="10">
    <source>
        <dbReference type="RuleBase" id="RU000461"/>
    </source>
</evidence>
<evidence type="ECO:0000256" key="1">
    <source>
        <dbReference type="ARBA" id="ARBA00001971"/>
    </source>
</evidence>
<dbReference type="InterPro" id="IPR001128">
    <property type="entry name" value="Cyt_P450"/>
</dbReference>
<protein>
    <submittedName>
        <fullName evidence="12">Cytochrome P450</fullName>
    </submittedName>
</protein>
<keyword evidence="7 9" id="KW-0408">Iron</keyword>
<evidence type="ECO:0000256" key="11">
    <source>
        <dbReference type="SAM" id="SignalP"/>
    </source>
</evidence>
<dbReference type="InterPro" id="IPR017972">
    <property type="entry name" value="Cyt_P450_CS"/>
</dbReference>
<keyword evidence="13" id="KW-1185">Reference proteome</keyword>
<proteinExistence type="inferred from homology"/>
<keyword evidence="5 9" id="KW-0479">Metal-binding</keyword>
<evidence type="ECO:0000256" key="4">
    <source>
        <dbReference type="ARBA" id="ARBA00022617"/>
    </source>
</evidence>